<gene>
    <name evidence="1" type="ORF">OH76DRAFT_1349286</name>
</gene>
<sequence length="350" mass="40919">MPSLVSHLPPLELIHSIVFEAWVTIESSQEWRSRWDFFRDVSMVSKTWRSVMTDVALRLVTIGTRRDFEAYKRIIRQEFGVDPDSTDVERVHPSADKYFERSDLHITLTDWASTINVFAFSCDYTRIPHYIPKARFIDVTIRELPTNDRHTLPFRPLFQCLSQYRATRRLSLHWTYTHINRFIVPTDRVRGVTYLRLVEYPRCNCHNFRIVLPAGSHRLDCFSHYLPTLFPDLRHLHLETPYLLKRLKLPPSVALLTLEAPPVHYLPSVGYYSSLMGWNIISAVSAGLLRRTDNDAPRKRIVVKCGPNEPVGWRQAVSACESRDVDLESRHVYKVQHSEPLPRATKRDWA</sequence>
<evidence type="ECO:0008006" key="3">
    <source>
        <dbReference type="Google" id="ProtNLM"/>
    </source>
</evidence>
<proteinExistence type="predicted"/>
<keyword evidence="2" id="KW-1185">Reference proteome</keyword>
<dbReference type="Proteomes" id="UP000256964">
    <property type="component" value="Unassembled WGS sequence"/>
</dbReference>
<protein>
    <recommendedName>
        <fullName evidence="3">F-box domain-containing protein</fullName>
    </recommendedName>
</protein>
<evidence type="ECO:0000313" key="1">
    <source>
        <dbReference type="EMBL" id="RDX50219.1"/>
    </source>
</evidence>
<dbReference type="EMBL" id="KZ857400">
    <property type="protein sequence ID" value="RDX50219.1"/>
    <property type="molecule type" value="Genomic_DNA"/>
</dbReference>
<dbReference type="AlphaFoldDB" id="A0A371DCE5"/>
<accession>A0A371DCE5</accession>
<evidence type="ECO:0000313" key="2">
    <source>
        <dbReference type="Proteomes" id="UP000256964"/>
    </source>
</evidence>
<name>A0A371DCE5_9APHY</name>
<dbReference type="OrthoDB" id="2749557at2759"/>
<reference evidence="1 2" key="1">
    <citation type="journal article" date="2018" name="Biotechnol. Biofuels">
        <title>Integrative visual omics of the white-rot fungus Polyporus brumalis exposes the biotechnological potential of its oxidative enzymes for delignifying raw plant biomass.</title>
        <authorList>
            <person name="Miyauchi S."/>
            <person name="Rancon A."/>
            <person name="Drula E."/>
            <person name="Hage H."/>
            <person name="Chaduli D."/>
            <person name="Favel A."/>
            <person name="Grisel S."/>
            <person name="Henrissat B."/>
            <person name="Herpoel-Gimbert I."/>
            <person name="Ruiz-Duenas F.J."/>
            <person name="Chevret D."/>
            <person name="Hainaut M."/>
            <person name="Lin J."/>
            <person name="Wang M."/>
            <person name="Pangilinan J."/>
            <person name="Lipzen A."/>
            <person name="Lesage-Meessen L."/>
            <person name="Navarro D."/>
            <person name="Riley R."/>
            <person name="Grigoriev I.V."/>
            <person name="Zhou S."/>
            <person name="Raouche S."/>
            <person name="Rosso M.N."/>
        </authorList>
    </citation>
    <scope>NUCLEOTIDE SEQUENCE [LARGE SCALE GENOMIC DNA]</scope>
    <source>
        <strain evidence="1 2">BRFM 1820</strain>
    </source>
</reference>
<organism evidence="1 2">
    <name type="scientific">Lentinus brumalis</name>
    <dbReference type="NCBI Taxonomy" id="2498619"/>
    <lineage>
        <taxon>Eukaryota</taxon>
        <taxon>Fungi</taxon>
        <taxon>Dikarya</taxon>
        <taxon>Basidiomycota</taxon>
        <taxon>Agaricomycotina</taxon>
        <taxon>Agaricomycetes</taxon>
        <taxon>Polyporales</taxon>
        <taxon>Polyporaceae</taxon>
        <taxon>Lentinus</taxon>
    </lineage>
</organism>